<evidence type="ECO:0000313" key="15">
    <source>
        <dbReference type="EMBL" id="KAJ1978258.1"/>
    </source>
</evidence>
<evidence type="ECO:0000256" key="6">
    <source>
        <dbReference type="ARBA" id="ARBA00022692"/>
    </source>
</evidence>
<keyword evidence="7" id="KW-0256">Endoplasmic reticulum</keyword>
<evidence type="ECO:0000256" key="12">
    <source>
        <dbReference type="ARBA" id="ARBA00023136"/>
    </source>
</evidence>
<keyword evidence="4" id="KW-0109">Calcium transport</keyword>
<evidence type="ECO:0000256" key="3">
    <source>
        <dbReference type="ARBA" id="ARBA00022448"/>
    </source>
</evidence>
<comment type="similarity">
    <text evidence="2">Belongs to the TMCO1 family.</text>
</comment>
<evidence type="ECO:0000256" key="14">
    <source>
        <dbReference type="SAM" id="Phobius"/>
    </source>
</evidence>
<feature type="transmembrane region" description="Helical" evidence="14">
    <location>
        <begin position="141"/>
        <end position="157"/>
    </location>
</feature>
<evidence type="ECO:0000256" key="2">
    <source>
        <dbReference type="ARBA" id="ARBA00006537"/>
    </source>
</evidence>
<keyword evidence="6 14" id="KW-0812">Transmembrane</keyword>
<evidence type="ECO:0000256" key="13">
    <source>
        <dbReference type="ARBA" id="ARBA00023303"/>
    </source>
</evidence>
<dbReference type="EMBL" id="JANBQB010000288">
    <property type="protein sequence ID" value="KAJ1978258.1"/>
    <property type="molecule type" value="Genomic_DNA"/>
</dbReference>
<evidence type="ECO:0000256" key="7">
    <source>
        <dbReference type="ARBA" id="ARBA00022824"/>
    </source>
</evidence>
<keyword evidence="11" id="KW-0406">Ion transport</keyword>
<comment type="caution">
    <text evidence="15">The sequence shown here is derived from an EMBL/GenBank/DDBJ whole genome shotgun (WGS) entry which is preliminary data.</text>
</comment>
<keyword evidence="3" id="KW-0813">Transport</keyword>
<dbReference type="Pfam" id="PF01956">
    <property type="entry name" value="EMC3_TMCO1"/>
    <property type="match status" value="1"/>
</dbReference>
<dbReference type="InterPro" id="IPR008559">
    <property type="entry name" value="TMCO1"/>
</dbReference>
<evidence type="ECO:0000256" key="11">
    <source>
        <dbReference type="ARBA" id="ARBA00023065"/>
    </source>
</evidence>
<dbReference type="GO" id="GO:0005262">
    <property type="term" value="F:calcium channel activity"/>
    <property type="evidence" value="ECO:0007669"/>
    <property type="project" value="UniProtKB-KW"/>
</dbReference>
<name>A0A9W8B0A9_9FUNG</name>
<evidence type="ECO:0000256" key="1">
    <source>
        <dbReference type="ARBA" id="ARBA00004477"/>
    </source>
</evidence>
<keyword evidence="5" id="KW-0107">Calcium channel</keyword>
<evidence type="ECO:0000256" key="4">
    <source>
        <dbReference type="ARBA" id="ARBA00022568"/>
    </source>
</evidence>
<evidence type="ECO:0000256" key="8">
    <source>
        <dbReference type="ARBA" id="ARBA00022837"/>
    </source>
</evidence>
<organism evidence="15 16">
    <name type="scientific">Dimargaris verticillata</name>
    <dbReference type="NCBI Taxonomy" id="2761393"/>
    <lineage>
        <taxon>Eukaryota</taxon>
        <taxon>Fungi</taxon>
        <taxon>Fungi incertae sedis</taxon>
        <taxon>Zoopagomycota</taxon>
        <taxon>Kickxellomycotina</taxon>
        <taxon>Dimargaritomycetes</taxon>
        <taxon>Dimargaritales</taxon>
        <taxon>Dimargaritaceae</taxon>
        <taxon>Dimargaris</taxon>
    </lineage>
</organism>
<keyword evidence="16" id="KW-1185">Reference proteome</keyword>
<dbReference type="Proteomes" id="UP001151582">
    <property type="component" value="Unassembled WGS sequence"/>
</dbReference>
<reference evidence="15" key="1">
    <citation type="submission" date="2022-07" db="EMBL/GenBank/DDBJ databases">
        <title>Phylogenomic reconstructions and comparative analyses of Kickxellomycotina fungi.</title>
        <authorList>
            <person name="Reynolds N.K."/>
            <person name="Stajich J.E."/>
            <person name="Barry K."/>
            <person name="Grigoriev I.V."/>
            <person name="Crous P."/>
            <person name="Smith M.E."/>
        </authorList>
    </citation>
    <scope>NUCLEOTIDE SEQUENCE</scope>
    <source>
        <strain evidence="15">RSA 567</strain>
    </source>
</reference>
<evidence type="ECO:0000256" key="5">
    <source>
        <dbReference type="ARBA" id="ARBA00022673"/>
    </source>
</evidence>
<dbReference type="GO" id="GO:0005789">
    <property type="term" value="C:endoplasmic reticulum membrane"/>
    <property type="evidence" value="ECO:0007669"/>
    <property type="project" value="UniProtKB-SubCell"/>
</dbReference>
<gene>
    <name evidence="15" type="ORF">H4R34_003274</name>
</gene>
<evidence type="ECO:0008006" key="17">
    <source>
        <dbReference type="Google" id="ProtNLM"/>
    </source>
</evidence>
<keyword evidence="10" id="KW-0175">Coiled coil</keyword>
<dbReference type="InterPro" id="IPR002809">
    <property type="entry name" value="EMC3/TMCO1"/>
</dbReference>
<keyword evidence="13" id="KW-0407">Ion channel</keyword>
<keyword evidence="9 14" id="KW-1133">Transmembrane helix</keyword>
<dbReference type="GO" id="GO:0032469">
    <property type="term" value="P:endoplasmic reticulum calcium ion homeostasis"/>
    <property type="evidence" value="ECO:0007669"/>
    <property type="project" value="InterPro"/>
</dbReference>
<keyword evidence="8" id="KW-0106">Calcium</keyword>
<dbReference type="PANTHER" id="PTHR20917">
    <property type="entry name" value="PNAS-RELATED"/>
    <property type="match status" value="1"/>
</dbReference>
<keyword evidence="12 14" id="KW-0472">Membrane</keyword>
<evidence type="ECO:0000256" key="9">
    <source>
        <dbReference type="ARBA" id="ARBA00022989"/>
    </source>
</evidence>
<feature type="transmembrane region" description="Helical" evidence="14">
    <location>
        <begin position="88"/>
        <end position="108"/>
    </location>
</feature>
<dbReference type="PANTHER" id="PTHR20917:SF0">
    <property type="entry name" value="CALCIUM LOAD-ACTIVATED CALCIUM CHANNEL"/>
    <property type="match status" value="1"/>
</dbReference>
<evidence type="ECO:0000313" key="16">
    <source>
        <dbReference type="Proteomes" id="UP001151582"/>
    </source>
</evidence>
<comment type="subcellular location">
    <subcellularLocation>
        <location evidence="1">Endoplasmic reticulum membrane</location>
        <topology evidence="1">Multi-pass membrane protein</topology>
    </subcellularLocation>
</comment>
<protein>
    <recommendedName>
        <fullName evidence="17">Calcium load-activated calcium channel</fullName>
    </recommendedName>
</protein>
<dbReference type="OrthoDB" id="342726at2759"/>
<dbReference type="SMART" id="SM01415">
    <property type="entry name" value="DUF106"/>
    <property type="match status" value="1"/>
</dbReference>
<proteinExistence type="inferred from homology"/>
<accession>A0A9W8B0A9</accession>
<evidence type="ECO:0000256" key="10">
    <source>
        <dbReference type="ARBA" id="ARBA00023054"/>
    </source>
</evidence>
<feature type="transmembrane region" description="Helical" evidence="14">
    <location>
        <begin position="6"/>
        <end position="27"/>
    </location>
</feature>
<sequence length="183" mass="20776">MISTALQVFLYALANAVLSELIGYHFVYKRDDYQSIKAGLERTTKRLAAEEANETNRSNQRKRQRRIDELKKQVQVYNGKASGKSMRLSLVTAALQIATFYYMSNYAFPNITVAKLPFTPFGFVQGLSHRGLDSDDYTDCSAAFLFLMASLFIRAFVQRYGNWSIRKASPFAQALEQAKEANL</sequence>
<dbReference type="AlphaFoldDB" id="A0A9W8B0A9"/>